<name>A0A7M2HBQ3_9BURK</name>
<keyword evidence="1" id="KW-0812">Transmembrane</keyword>
<gene>
    <name evidence="2" type="ORF">F7R26_039060</name>
</gene>
<proteinExistence type="predicted"/>
<sequence length="49" mass="5596">MVRREYEARTSDRALLMAIATAAMRVFLSFFLTEMIRKIQGITAIAIFA</sequence>
<dbReference type="EMBL" id="CP062806">
    <property type="protein sequence ID" value="QOT81997.1"/>
    <property type="molecule type" value="Genomic_DNA"/>
</dbReference>
<evidence type="ECO:0000313" key="3">
    <source>
        <dbReference type="Proteomes" id="UP000397656"/>
    </source>
</evidence>
<geneLocation type="plasmid" evidence="2 3">
    <name>pRK1-2</name>
</geneLocation>
<dbReference type="AlphaFoldDB" id="A0A7M2HBQ3"/>
<keyword evidence="1" id="KW-0472">Membrane</keyword>
<accession>A0A7M2HBQ3</accession>
<keyword evidence="2" id="KW-0614">Plasmid</keyword>
<dbReference type="GeneID" id="98406972"/>
<keyword evidence="1" id="KW-1133">Transmembrane helix</keyword>
<reference evidence="2 3" key="1">
    <citation type="submission" date="2020-10" db="EMBL/GenBank/DDBJ databases">
        <title>Complete genome sequence of Cupriavidus basilensis CCUG 49340T.</title>
        <authorList>
            <person name="Salva-Serra F."/>
            <person name="Donoso R.A."/>
            <person name="Cho K.H."/>
            <person name="Yoo J.A."/>
            <person name="Lee K."/>
            <person name="Yoon S.-H."/>
            <person name="Perez-Pantoja D."/>
            <person name="Moore E.R.B."/>
        </authorList>
    </citation>
    <scope>NUCLEOTIDE SEQUENCE [LARGE SCALE GENOMIC DNA]</scope>
    <source>
        <strain evidence="3">CCUG 49340</strain>
        <plasmid evidence="2 3">pRK1-2</plasmid>
    </source>
</reference>
<feature type="transmembrane region" description="Helical" evidence="1">
    <location>
        <begin position="14"/>
        <end position="32"/>
    </location>
</feature>
<dbReference type="RefSeq" id="WP_170301797.1">
    <property type="nucleotide sequence ID" value="NZ_CP062806.1"/>
</dbReference>
<protein>
    <submittedName>
        <fullName evidence="2">Uncharacterized protein</fullName>
    </submittedName>
</protein>
<organism evidence="2 3">
    <name type="scientific">Cupriavidus basilensis</name>
    <dbReference type="NCBI Taxonomy" id="68895"/>
    <lineage>
        <taxon>Bacteria</taxon>
        <taxon>Pseudomonadati</taxon>
        <taxon>Pseudomonadota</taxon>
        <taxon>Betaproteobacteria</taxon>
        <taxon>Burkholderiales</taxon>
        <taxon>Burkholderiaceae</taxon>
        <taxon>Cupriavidus</taxon>
    </lineage>
</organism>
<dbReference type="Proteomes" id="UP000397656">
    <property type="component" value="Plasmid pRK1-2"/>
</dbReference>
<evidence type="ECO:0000256" key="1">
    <source>
        <dbReference type="SAM" id="Phobius"/>
    </source>
</evidence>
<evidence type="ECO:0000313" key="2">
    <source>
        <dbReference type="EMBL" id="QOT81997.1"/>
    </source>
</evidence>